<name>M5RGW4_9BACT</name>
<dbReference type="Proteomes" id="UP000011991">
    <property type="component" value="Unassembled WGS sequence"/>
</dbReference>
<dbReference type="EMBL" id="ANOG01000676">
    <property type="protein sequence ID" value="EMI18376.1"/>
    <property type="molecule type" value="Genomic_DNA"/>
</dbReference>
<protein>
    <submittedName>
        <fullName evidence="2">Uncharacterized protein</fullName>
    </submittedName>
</protein>
<evidence type="ECO:0000313" key="3">
    <source>
        <dbReference type="Proteomes" id="UP000011991"/>
    </source>
</evidence>
<proteinExistence type="predicted"/>
<accession>M5RGW4</accession>
<reference evidence="2 3" key="1">
    <citation type="journal article" date="2013" name="Mar. Genomics">
        <title>Expression of sulfatases in Rhodopirellula baltica and the diversity of sulfatases in the genus Rhodopirellula.</title>
        <authorList>
            <person name="Wegner C.E."/>
            <person name="Richter-Heitmann T."/>
            <person name="Klindworth A."/>
            <person name="Klockow C."/>
            <person name="Richter M."/>
            <person name="Achstetter T."/>
            <person name="Glockner F.O."/>
            <person name="Harder J."/>
        </authorList>
    </citation>
    <scope>NUCLEOTIDE SEQUENCE [LARGE SCALE GENOMIC DNA]</scope>
    <source>
        <strain evidence="2 3">SM1</strain>
    </source>
</reference>
<feature type="region of interest" description="Disordered" evidence="1">
    <location>
        <begin position="38"/>
        <end position="58"/>
    </location>
</feature>
<evidence type="ECO:0000313" key="2">
    <source>
        <dbReference type="EMBL" id="EMI18376.1"/>
    </source>
</evidence>
<dbReference type="PATRIC" id="fig|1265738.3.peg.4729"/>
<dbReference type="AlphaFoldDB" id="M5RGW4"/>
<keyword evidence="3" id="KW-1185">Reference proteome</keyword>
<gene>
    <name evidence="2" type="ORF">RMSM_04707</name>
</gene>
<evidence type="ECO:0000256" key="1">
    <source>
        <dbReference type="SAM" id="MobiDB-lite"/>
    </source>
</evidence>
<organism evidence="2 3">
    <name type="scientific">Rhodopirellula maiorica SM1</name>
    <dbReference type="NCBI Taxonomy" id="1265738"/>
    <lineage>
        <taxon>Bacteria</taxon>
        <taxon>Pseudomonadati</taxon>
        <taxon>Planctomycetota</taxon>
        <taxon>Planctomycetia</taxon>
        <taxon>Pirellulales</taxon>
        <taxon>Pirellulaceae</taxon>
        <taxon>Novipirellula</taxon>
    </lineage>
</organism>
<comment type="caution">
    <text evidence="2">The sequence shown here is derived from an EMBL/GenBank/DDBJ whole genome shotgun (WGS) entry which is preliminary data.</text>
</comment>
<sequence length="58" mass="6466">MVKRINNCDLPSRDGLAFKLASNSQLNQHNAVIFTDDFKEGERGPSGTRRTIAGRYKA</sequence>